<keyword evidence="4" id="KW-1185">Reference proteome</keyword>
<dbReference type="InterPro" id="IPR006442">
    <property type="entry name" value="Antitoxin_Phd/YefM"/>
</dbReference>
<accession>A0A1I2CMS7</accession>
<dbReference type="InterPro" id="IPR036165">
    <property type="entry name" value="YefM-like_sf"/>
</dbReference>
<proteinExistence type="inferred from homology"/>
<evidence type="ECO:0000313" key="3">
    <source>
        <dbReference type="EMBL" id="SFE69534.1"/>
    </source>
</evidence>
<comment type="similarity">
    <text evidence="1 2">Belongs to the phD/YefM antitoxin family.</text>
</comment>
<dbReference type="NCBIfam" id="TIGR01552">
    <property type="entry name" value="phd_fam"/>
    <property type="match status" value="1"/>
</dbReference>
<protein>
    <recommendedName>
        <fullName evidence="2">Antitoxin</fullName>
    </recommendedName>
</protein>
<evidence type="ECO:0000313" key="4">
    <source>
        <dbReference type="Proteomes" id="UP000325289"/>
    </source>
</evidence>
<dbReference type="EMBL" id="FOMS01000014">
    <property type="protein sequence ID" value="SFE69534.1"/>
    <property type="molecule type" value="Genomic_DNA"/>
</dbReference>
<sequence>MQASVHEAKTNLSRLLEAVERGERVIITRNGVPAAELIPAQPRRVRIGSLGDVVGPPPDTFLAPMSEDELADWETV</sequence>
<evidence type="ECO:0000256" key="1">
    <source>
        <dbReference type="ARBA" id="ARBA00009981"/>
    </source>
</evidence>
<organism evidence="3 4">
    <name type="scientific">Roseivivax sediminis</name>
    <dbReference type="NCBI Taxonomy" id="936889"/>
    <lineage>
        <taxon>Bacteria</taxon>
        <taxon>Pseudomonadati</taxon>
        <taxon>Pseudomonadota</taxon>
        <taxon>Alphaproteobacteria</taxon>
        <taxon>Rhodobacterales</taxon>
        <taxon>Roseobacteraceae</taxon>
        <taxon>Roseivivax</taxon>
    </lineage>
</organism>
<evidence type="ECO:0000256" key="2">
    <source>
        <dbReference type="RuleBase" id="RU362080"/>
    </source>
</evidence>
<gene>
    <name evidence="3" type="ORF">SAMN04515678_1147</name>
</gene>
<dbReference type="InterPro" id="IPR051416">
    <property type="entry name" value="phD-YefM_TA_antitoxins"/>
</dbReference>
<dbReference type="OrthoDB" id="9800503at2"/>
<name>A0A1I2CMS7_9RHOB</name>
<dbReference type="Gene3D" id="3.40.1620.10">
    <property type="entry name" value="YefM-like domain"/>
    <property type="match status" value="1"/>
</dbReference>
<reference evidence="3 4" key="1">
    <citation type="submission" date="2016-10" db="EMBL/GenBank/DDBJ databases">
        <authorList>
            <person name="Varghese N."/>
            <person name="Submissions S."/>
        </authorList>
    </citation>
    <scope>NUCLEOTIDE SEQUENCE [LARGE SCALE GENOMIC DNA]</scope>
    <source>
        <strain evidence="4">YIM D21,KCTC 23444,ACCC 10710</strain>
    </source>
</reference>
<dbReference type="SUPFAM" id="SSF143120">
    <property type="entry name" value="YefM-like"/>
    <property type="match status" value="1"/>
</dbReference>
<dbReference type="AlphaFoldDB" id="A0A1I2CMS7"/>
<dbReference type="RefSeq" id="WP_149757779.1">
    <property type="nucleotide sequence ID" value="NZ_FOMS01000014.1"/>
</dbReference>
<dbReference type="PANTHER" id="PTHR35377">
    <property type="entry name" value="ANTITOXIN VAPB49-RELATED-RELATED"/>
    <property type="match status" value="1"/>
</dbReference>
<dbReference type="Pfam" id="PF02604">
    <property type="entry name" value="PhdYeFM_antitox"/>
    <property type="match status" value="1"/>
</dbReference>
<dbReference type="Proteomes" id="UP000325289">
    <property type="component" value="Unassembled WGS sequence"/>
</dbReference>
<comment type="function">
    <text evidence="2">Antitoxin component of a type II toxin-antitoxin (TA) system.</text>
</comment>